<gene>
    <name evidence="1" type="ORF">PsorP6_006721</name>
</gene>
<name>A0ACC0W151_9STRA</name>
<organism evidence="1 2">
    <name type="scientific">Peronosclerospora sorghi</name>
    <dbReference type="NCBI Taxonomy" id="230839"/>
    <lineage>
        <taxon>Eukaryota</taxon>
        <taxon>Sar</taxon>
        <taxon>Stramenopiles</taxon>
        <taxon>Oomycota</taxon>
        <taxon>Peronosporomycetes</taxon>
        <taxon>Peronosporales</taxon>
        <taxon>Peronosporaceae</taxon>
        <taxon>Peronosclerospora</taxon>
    </lineage>
</organism>
<evidence type="ECO:0000313" key="2">
    <source>
        <dbReference type="Proteomes" id="UP001163321"/>
    </source>
</evidence>
<dbReference type="EMBL" id="CM047583">
    <property type="protein sequence ID" value="KAI9912535.1"/>
    <property type="molecule type" value="Genomic_DNA"/>
</dbReference>
<keyword evidence="2" id="KW-1185">Reference proteome</keyword>
<proteinExistence type="predicted"/>
<comment type="caution">
    <text evidence="1">The sequence shown here is derived from an EMBL/GenBank/DDBJ whole genome shotgun (WGS) entry which is preliminary data.</text>
</comment>
<dbReference type="Proteomes" id="UP001163321">
    <property type="component" value="Chromosome 4"/>
</dbReference>
<sequence length="166" mass="18393">MSSVFVRQSAVGRNPRGAGARKREAQILHPPQGPGRRVDEKESALQDATTIQALIQNLQQTLDRLGQEETRVLVWQGENHRLTAVMQVAPLQEQNQRIESLLEIKTHEIQVLAAQLAAAKTLEDNTIDKNTTENAVEIETPTSLSLADTKQLGIALETTTQQDLRN</sequence>
<evidence type="ECO:0000313" key="1">
    <source>
        <dbReference type="EMBL" id="KAI9912535.1"/>
    </source>
</evidence>
<accession>A0ACC0W151</accession>
<reference evidence="1 2" key="1">
    <citation type="journal article" date="2022" name="bioRxiv">
        <title>The genome of the oomycete Peronosclerospora sorghi, a cosmopolitan pathogen of maize and sorghum, is inflated with dispersed pseudogenes.</title>
        <authorList>
            <person name="Fletcher K."/>
            <person name="Martin F."/>
            <person name="Isakeit T."/>
            <person name="Cavanaugh K."/>
            <person name="Magill C."/>
            <person name="Michelmore R."/>
        </authorList>
    </citation>
    <scope>NUCLEOTIDE SEQUENCE [LARGE SCALE GENOMIC DNA]</scope>
    <source>
        <strain evidence="1">P6</strain>
    </source>
</reference>
<protein>
    <submittedName>
        <fullName evidence="1">Uncharacterized protein</fullName>
    </submittedName>
</protein>